<evidence type="ECO:0000313" key="3">
    <source>
        <dbReference type="Proteomes" id="UP000245839"/>
    </source>
</evidence>
<dbReference type="EMBL" id="UETC01000004">
    <property type="protein sequence ID" value="SSA45911.1"/>
    <property type="molecule type" value="Genomic_DNA"/>
</dbReference>
<protein>
    <submittedName>
        <fullName evidence="2">Uncharacterized protein</fullName>
    </submittedName>
</protein>
<dbReference type="Proteomes" id="UP000245839">
    <property type="component" value="Unassembled WGS sequence"/>
</dbReference>
<organism evidence="2 4">
    <name type="scientific">Jannaschia seohaensis</name>
    <dbReference type="NCBI Taxonomy" id="475081"/>
    <lineage>
        <taxon>Bacteria</taxon>
        <taxon>Pseudomonadati</taxon>
        <taxon>Pseudomonadota</taxon>
        <taxon>Alphaproteobacteria</taxon>
        <taxon>Rhodobacterales</taxon>
        <taxon>Roseobacteraceae</taxon>
        <taxon>Jannaschia</taxon>
    </lineage>
</organism>
<dbReference type="AlphaFoldDB" id="A0A2Y9AN64"/>
<evidence type="ECO:0000313" key="4">
    <source>
        <dbReference type="Proteomes" id="UP000251571"/>
    </source>
</evidence>
<evidence type="ECO:0000313" key="1">
    <source>
        <dbReference type="EMBL" id="PWJ19249.1"/>
    </source>
</evidence>
<reference evidence="1 3" key="2">
    <citation type="submission" date="2018-03" db="EMBL/GenBank/DDBJ databases">
        <title>Genomic Encyclopedia of Archaeal and Bacterial Type Strains, Phase II (KMG-II): from individual species to whole genera.</title>
        <authorList>
            <person name="Goeker M."/>
        </authorList>
    </citation>
    <scope>NUCLEOTIDE SEQUENCE [LARGE SCALE GENOMIC DNA]</scope>
    <source>
        <strain evidence="1 3">DSM 25227</strain>
    </source>
</reference>
<name>A0A2Y9AN64_9RHOB</name>
<keyword evidence="3" id="KW-1185">Reference proteome</keyword>
<dbReference type="OrthoDB" id="9342475at2"/>
<gene>
    <name evidence="1" type="ORF">BCF38_104183</name>
    <name evidence="2" type="ORF">SAMN05421539_104183</name>
</gene>
<accession>A0A2Y9AN64</accession>
<dbReference type="Proteomes" id="UP000251571">
    <property type="component" value="Unassembled WGS sequence"/>
</dbReference>
<proteinExistence type="predicted"/>
<reference evidence="2 4" key="1">
    <citation type="submission" date="2016-10" db="EMBL/GenBank/DDBJ databases">
        <authorList>
            <person name="Cai Z."/>
        </authorList>
    </citation>
    <scope>NUCLEOTIDE SEQUENCE [LARGE SCALE GENOMIC DNA]</scope>
    <source>
        <strain evidence="2 4">DSM 25227</strain>
    </source>
</reference>
<sequence length="76" mass="8188">MGRARGHGAKVIEDFEVGTDRVEFDFTGIDRARDLIRAAEIRQDEEGVTLDLGNGDALTLLGVTRADLSPADALFA</sequence>
<dbReference type="RefSeq" id="WP_109564353.1">
    <property type="nucleotide sequence ID" value="NZ_QGDJ01000004.1"/>
</dbReference>
<dbReference type="EMBL" id="QGDJ01000004">
    <property type="protein sequence ID" value="PWJ19249.1"/>
    <property type="molecule type" value="Genomic_DNA"/>
</dbReference>
<evidence type="ECO:0000313" key="2">
    <source>
        <dbReference type="EMBL" id="SSA45911.1"/>
    </source>
</evidence>